<keyword evidence="2" id="KW-1185">Reference proteome</keyword>
<gene>
    <name evidence="1" type="ORF">GCM10009836_20460</name>
</gene>
<protein>
    <submittedName>
        <fullName evidence="1">Uncharacterized protein</fullName>
    </submittedName>
</protein>
<reference evidence="1 2" key="1">
    <citation type="journal article" date="2019" name="Int. J. Syst. Evol. Microbiol.">
        <title>The Global Catalogue of Microorganisms (GCM) 10K type strain sequencing project: providing services to taxonomists for standard genome sequencing and annotation.</title>
        <authorList>
            <consortium name="The Broad Institute Genomics Platform"/>
            <consortium name="The Broad Institute Genome Sequencing Center for Infectious Disease"/>
            <person name="Wu L."/>
            <person name="Ma J."/>
        </authorList>
    </citation>
    <scope>NUCLEOTIDE SEQUENCE [LARGE SCALE GENOMIC DNA]</scope>
    <source>
        <strain evidence="1 2">JCM 16009</strain>
    </source>
</reference>
<proteinExistence type="predicted"/>
<accession>A0ABN2MW44</accession>
<comment type="caution">
    <text evidence="1">The sequence shown here is derived from an EMBL/GenBank/DDBJ whole genome shotgun (WGS) entry which is preliminary data.</text>
</comment>
<evidence type="ECO:0000313" key="1">
    <source>
        <dbReference type="EMBL" id="GAA1841034.1"/>
    </source>
</evidence>
<organism evidence="1 2">
    <name type="scientific">Pseudonocardia ailaonensis</name>
    <dbReference type="NCBI Taxonomy" id="367279"/>
    <lineage>
        <taxon>Bacteria</taxon>
        <taxon>Bacillati</taxon>
        <taxon>Actinomycetota</taxon>
        <taxon>Actinomycetes</taxon>
        <taxon>Pseudonocardiales</taxon>
        <taxon>Pseudonocardiaceae</taxon>
        <taxon>Pseudonocardia</taxon>
    </lineage>
</organism>
<name>A0ABN2MW44_9PSEU</name>
<sequence length="54" mass="5851">MNCDLPQIPTATGPTGYSICMINGSQNTGAGSDLATFYNNNRVIDADPFRVWIQ</sequence>
<evidence type="ECO:0000313" key="2">
    <source>
        <dbReference type="Proteomes" id="UP001500449"/>
    </source>
</evidence>
<dbReference type="Proteomes" id="UP001500449">
    <property type="component" value="Unassembled WGS sequence"/>
</dbReference>
<dbReference type="EMBL" id="BAAAQK010000005">
    <property type="protein sequence ID" value="GAA1841034.1"/>
    <property type="molecule type" value="Genomic_DNA"/>
</dbReference>